<accession>A0A6N4QYT0</accession>
<evidence type="ECO:0000313" key="2">
    <source>
        <dbReference type="Proteomes" id="UP000320948"/>
    </source>
</evidence>
<dbReference type="AlphaFoldDB" id="A0A6N4QYT0"/>
<organism evidence="1 2">
    <name type="scientific">Blastochloris viridis</name>
    <name type="common">Rhodopseudomonas viridis</name>
    <dbReference type="NCBI Taxonomy" id="1079"/>
    <lineage>
        <taxon>Bacteria</taxon>
        <taxon>Pseudomonadati</taxon>
        <taxon>Pseudomonadota</taxon>
        <taxon>Alphaproteobacteria</taxon>
        <taxon>Hyphomicrobiales</taxon>
        <taxon>Blastochloridaceae</taxon>
        <taxon>Blastochloris</taxon>
    </lineage>
</organism>
<dbReference type="Pfam" id="PF11750">
    <property type="entry name" value="DUF3307"/>
    <property type="match status" value="1"/>
</dbReference>
<reference evidence="1 2" key="1">
    <citation type="journal article" date="2017" name="Nat. Commun.">
        <title>In situ click chemistry generation of cyclooxygenase-2 inhibitors.</title>
        <authorList>
            <person name="Bhardwaj A."/>
            <person name="Kaur J."/>
            <person name="Wuest M."/>
            <person name="Wuest F."/>
        </authorList>
    </citation>
    <scope>NUCLEOTIDE SEQUENCE [LARGE SCALE GENOMIC DNA]</scope>
    <source>
        <strain evidence="1">S2_018_000_R2_106</strain>
    </source>
</reference>
<dbReference type="Proteomes" id="UP000320948">
    <property type="component" value="Unassembled WGS sequence"/>
</dbReference>
<dbReference type="EMBL" id="VAFM01000002">
    <property type="protein sequence ID" value="TKW60548.1"/>
    <property type="molecule type" value="Genomic_DNA"/>
</dbReference>
<protein>
    <submittedName>
        <fullName evidence="1">DUF3307 domain-containing protein</fullName>
    </submittedName>
</protein>
<comment type="caution">
    <text evidence="1">The sequence shown here is derived from an EMBL/GenBank/DDBJ whole genome shotgun (WGS) entry which is preliminary data.</text>
</comment>
<proteinExistence type="predicted"/>
<evidence type="ECO:0000313" key="1">
    <source>
        <dbReference type="EMBL" id="TKW60548.1"/>
    </source>
</evidence>
<gene>
    <name evidence="1" type="ORF">DI628_06500</name>
</gene>
<dbReference type="InterPro" id="IPR021737">
    <property type="entry name" value="Phage_phiKZ_Orf197"/>
</dbReference>
<name>A0A6N4QYT0_BLAVI</name>
<sequence>MFTLQLFFALLIGHAAIDFNQQEFVALYKSHKKKCPHVHETVWGWNLTGHTLPHAGAVWLITGNFALALTEFVAHTAIDYGKNEGYYNFHVDQLLHILCKLAYVLIIASGITAADPFFISHFQR</sequence>